<feature type="compositionally biased region" description="Basic and acidic residues" evidence="1">
    <location>
        <begin position="17"/>
        <end position="54"/>
    </location>
</feature>
<protein>
    <submittedName>
        <fullName evidence="2">Uncharacterized protein</fullName>
    </submittedName>
</protein>
<sequence length="122" mass="13961">MIKSISRCLYMDRVGGERKMNCPNRKTRDETRPQRERYEPDKHEEEGGSAKGEGKSTSGQEGTLGGWYHRYRLINICVTNQRRLDSVKITQEEHGCASEKGKKAFYEIMGVGDPFTFLPCVL</sequence>
<dbReference type="EMBL" id="KN824387">
    <property type="protein sequence ID" value="KIM21309.1"/>
    <property type="molecule type" value="Genomic_DNA"/>
</dbReference>
<proteinExistence type="predicted"/>
<keyword evidence="3" id="KW-1185">Reference proteome</keyword>
<dbReference type="Proteomes" id="UP000054097">
    <property type="component" value="Unassembled WGS sequence"/>
</dbReference>
<evidence type="ECO:0000313" key="2">
    <source>
        <dbReference type="EMBL" id="KIM21309.1"/>
    </source>
</evidence>
<evidence type="ECO:0000313" key="3">
    <source>
        <dbReference type="Proteomes" id="UP000054097"/>
    </source>
</evidence>
<organism evidence="2 3">
    <name type="scientific">Serendipita vermifera MAFF 305830</name>
    <dbReference type="NCBI Taxonomy" id="933852"/>
    <lineage>
        <taxon>Eukaryota</taxon>
        <taxon>Fungi</taxon>
        <taxon>Dikarya</taxon>
        <taxon>Basidiomycota</taxon>
        <taxon>Agaricomycotina</taxon>
        <taxon>Agaricomycetes</taxon>
        <taxon>Sebacinales</taxon>
        <taxon>Serendipitaceae</taxon>
        <taxon>Serendipita</taxon>
    </lineage>
</organism>
<evidence type="ECO:0000256" key="1">
    <source>
        <dbReference type="SAM" id="MobiDB-lite"/>
    </source>
</evidence>
<dbReference type="AlphaFoldDB" id="A0A0C3AMR2"/>
<accession>A0A0C3AMR2</accession>
<reference evidence="2 3" key="1">
    <citation type="submission" date="2014-04" db="EMBL/GenBank/DDBJ databases">
        <authorList>
            <consortium name="DOE Joint Genome Institute"/>
            <person name="Kuo A."/>
            <person name="Zuccaro A."/>
            <person name="Kohler A."/>
            <person name="Nagy L.G."/>
            <person name="Floudas D."/>
            <person name="Copeland A."/>
            <person name="Barry K.W."/>
            <person name="Cichocki N."/>
            <person name="Veneault-Fourrey C."/>
            <person name="LaButti K."/>
            <person name="Lindquist E.A."/>
            <person name="Lipzen A."/>
            <person name="Lundell T."/>
            <person name="Morin E."/>
            <person name="Murat C."/>
            <person name="Sun H."/>
            <person name="Tunlid A."/>
            <person name="Henrissat B."/>
            <person name="Grigoriev I.V."/>
            <person name="Hibbett D.S."/>
            <person name="Martin F."/>
            <person name="Nordberg H.P."/>
            <person name="Cantor M.N."/>
            <person name="Hua S.X."/>
        </authorList>
    </citation>
    <scope>NUCLEOTIDE SEQUENCE [LARGE SCALE GENOMIC DNA]</scope>
    <source>
        <strain evidence="2 3">MAFF 305830</strain>
    </source>
</reference>
<reference evidence="3" key="2">
    <citation type="submission" date="2015-01" db="EMBL/GenBank/DDBJ databases">
        <title>Evolutionary Origins and Diversification of the Mycorrhizal Mutualists.</title>
        <authorList>
            <consortium name="DOE Joint Genome Institute"/>
            <consortium name="Mycorrhizal Genomics Consortium"/>
            <person name="Kohler A."/>
            <person name="Kuo A."/>
            <person name="Nagy L.G."/>
            <person name="Floudas D."/>
            <person name="Copeland A."/>
            <person name="Barry K.W."/>
            <person name="Cichocki N."/>
            <person name="Veneault-Fourrey C."/>
            <person name="LaButti K."/>
            <person name="Lindquist E.A."/>
            <person name="Lipzen A."/>
            <person name="Lundell T."/>
            <person name="Morin E."/>
            <person name="Murat C."/>
            <person name="Riley R."/>
            <person name="Ohm R."/>
            <person name="Sun H."/>
            <person name="Tunlid A."/>
            <person name="Henrissat B."/>
            <person name="Grigoriev I.V."/>
            <person name="Hibbett D.S."/>
            <person name="Martin F."/>
        </authorList>
    </citation>
    <scope>NUCLEOTIDE SEQUENCE [LARGE SCALE GENOMIC DNA]</scope>
    <source>
        <strain evidence="3">MAFF 305830</strain>
    </source>
</reference>
<gene>
    <name evidence="2" type="ORF">M408DRAFT_109454</name>
</gene>
<dbReference type="HOGENOM" id="CLU_2028160_0_0_1"/>
<name>A0A0C3AMR2_SERVB</name>
<feature type="region of interest" description="Disordered" evidence="1">
    <location>
        <begin position="17"/>
        <end position="62"/>
    </location>
</feature>